<dbReference type="PANTHER" id="PTHR14226">
    <property type="entry name" value="NEUROPATHY TARGET ESTERASE/SWISS CHEESE D.MELANOGASTER"/>
    <property type="match status" value="1"/>
</dbReference>
<dbReference type="InterPro" id="IPR016035">
    <property type="entry name" value="Acyl_Trfase/lysoPLipase"/>
</dbReference>
<dbReference type="SUPFAM" id="SSF52151">
    <property type="entry name" value="FabD/lysophospholipase-like"/>
    <property type="match status" value="1"/>
</dbReference>
<keyword evidence="2 4" id="KW-0442">Lipid degradation</keyword>
<dbReference type="Proteomes" id="UP000823637">
    <property type="component" value="Unassembled WGS sequence"/>
</dbReference>
<sequence length="253" mass="27696">MGKKYKIGLALSGGGIKGFAHAGALQALEEHGIKPDIMSGTSAGSVVAALYSAGFKPIEICEFFEDKKFSTFTQLTIPVSGFFKPQKFADFIGEKIKYKKLEDLPIPVRVVATDLDHGKSVVFDRGAIAERVMASATIPIVFEPTVIGGINYVDGGIFKNFPVSVIRDDCETVIGVNVSPLVPTKYNLNILGIASRSYEFMFRANTLDDRKMCDVLVEVAGALKYDNSFDLTKVEDIFELGYDKMNKKLKSLK</sequence>
<dbReference type="InterPro" id="IPR050301">
    <property type="entry name" value="NTE"/>
</dbReference>
<accession>A0A9D9HEU6</accession>
<dbReference type="Gene3D" id="3.40.1090.10">
    <property type="entry name" value="Cytosolic phospholipase A2 catalytic domain"/>
    <property type="match status" value="1"/>
</dbReference>
<feature type="short sequence motif" description="GXGXXG" evidence="4">
    <location>
        <begin position="13"/>
        <end position="18"/>
    </location>
</feature>
<keyword evidence="3 4" id="KW-0443">Lipid metabolism</keyword>
<feature type="short sequence motif" description="DGA/G" evidence="4">
    <location>
        <begin position="154"/>
        <end position="156"/>
    </location>
</feature>
<dbReference type="EMBL" id="JADIMR010000086">
    <property type="protein sequence ID" value="MBO8447212.1"/>
    <property type="molecule type" value="Genomic_DNA"/>
</dbReference>
<dbReference type="PANTHER" id="PTHR14226:SF78">
    <property type="entry name" value="SLR0060 PROTEIN"/>
    <property type="match status" value="1"/>
</dbReference>
<protein>
    <submittedName>
        <fullName evidence="6">Patatin-like phospholipase family protein</fullName>
    </submittedName>
</protein>
<dbReference type="InterPro" id="IPR002641">
    <property type="entry name" value="PNPLA_dom"/>
</dbReference>
<evidence type="ECO:0000256" key="2">
    <source>
        <dbReference type="ARBA" id="ARBA00022963"/>
    </source>
</evidence>
<evidence type="ECO:0000256" key="4">
    <source>
        <dbReference type="PROSITE-ProRule" id="PRU01161"/>
    </source>
</evidence>
<gene>
    <name evidence="6" type="ORF">IAC32_05665</name>
</gene>
<reference evidence="6" key="2">
    <citation type="journal article" date="2021" name="PeerJ">
        <title>Extensive microbial diversity within the chicken gut microbiome revealed by metagenomics and culture.</title>
        <authorList>
            <person name="Gilroy R."/>
            <person name="Ravi A."/>
            <person name="Getino M."/>
            <person name="Pursley I."/>
            <person name="Horton D.L."/>
            <person name="Alikhan N.F."/>
            <person name="Baker D."/>
            <person name="Gharbi K."/>
            <person name="Hall N."/>
            <person name="Watson M."/>
            <person name="Adriaenssens E.M."/>
            <person name="Foster-Nyarko E."/>
            <person name="Jarju S."/>
            <person name="Secka A."/>
            <person name="Antonio M."/>
            <person name="Oren A."/>
            <person name="Chaudhuri R.R."/>
            <person name="La Ragione R."/>
            <person name="Hildebrand F."/>
            <person name="Pallen M.J."/>
        </authorList>
    </citation>
    <scope>NUCLEOTIDE SEQUENCE</scope>
    <source>
        <strain evidence="6">D3-1215</strain>
    </source>
</reference>
<feature type="active site" description="Proton acceptor" evidence="4">
    <location>
        <position position="154"/>
    </location>
</feature>
<reference evidence="6" key="1">
    <citation type="submission" date="2020-10" db="EMBL/GenBank/DDBJ databases">
        <authorList>
            <person name="Gilroy R."/>
        </authorList>
    </citation>
    <scope>NUCLEOTIDE SEQUENCE</scope>
    <source>
        <strain evidence="6">D3-1215</strain>
    </source>
</reference>
<evidence type="ECO:0000256" key="1">
    <source>
        <dbReference type="ARBA" id="ARBA00022801"/>
    </source>
</evidence>
<dbReference type="PROSITE" id="PS51635">
    <property type="entry name" value="PNPLA"/>
    <property type="match status" value="1"/>
</dbReference>
<organism evidence="6 7">
    <name type="scientific">Candidatus Enterocola intestinipullorum</name>
    <dbReference type="NCBI Taxonomy" id="2840783"/>
    <lineage>
        <taxon>Bacteria</taxon>
        <taxon>Pseudomonadati</taxon>
        <taxon>Bacteroidota</taxon>
        <taxon>Bacteroidia</taxon>
        <taxon>Bacteroidales</taxon>
        <taxon>Candidatus Enterocola</taxon>
    </lineage>
</organism>
<feature type="short sequence motif" description="GXSXG" evidence="4">
    <location>
        <begin position="40"/>
        <end position="44"/>
    </location>
</feature>
<dbReference type="CDD" id="cd07205">
    <property type="entry name" value="Pat_PNPLA6_PNPLA7_NTE1_like"/>
    <property type="match status" value="1"/>
</dbReference>
<dbReference type="Pfam" id="PF01734">
    <property type="entry name" value="Patatin"/>
    <property type="match status" value="1"/>
</dbReference>
<dbReference type="AlphaFoldDB" id="A0A9D9HEU6"/>
<evidence type="ECO:0000259" key="5">
    <source>
        <dbReference type="PROSITE" id="PS51635"/>
    </source>
</evidence>
<evidence type="ECO:0000313" key="7">
    <source>
        <dbReference type="Proteomes" id="UP000823637"/>
    </source>
</evidence>
<dbReference type="GO" id="GO:0016787">
    <property type="term" value="F:hydrolase activity"/>
    <property type="evidence" value="ECO:0007669"/>
    <property type="project" value="UniProtKB-UniRule"/>
</dbReference>
<proteinExistence type="predicted"/>
<evidence type="ECO:0000313" key="6">
    <source>
        <dbReference type="EMBL" id="MBO8447212.1"/>
    </source>
</evidence>
<comment type="caution">
    <text evidence="6">The sequence shown here is derived from an EMBL/GenBank/DDBJ whole genome shotgun (WGS) entry which is preliminary data.</text>
</comment>
<feature type="domain" description="PNPLA" evidence="5">
    <location>
        <begin position="9"/>
        <end position="167"/>
    </location>
</feature>
<keyword evidence="1 4" id="KW-0378">Hydrolase</keyword>
<dbReference type="GO" id="GO:0016042">
    <property type="term" value="P:lipid catabolic process"/>
    <property type="evidence" value="ECO:0007669"/>
    <property type="project" value="UniProtKB-UniRule"/>
</dbReference>
<evidence type="ECO:0000256" key="3">
    <source>
        <dbReference type="ARBA" id="ARBA00023098"/>
    </source>
</evidence>
<name>A0A9D9HEU6_9BACT</name>
<feature type="active site" description="Nucleophile" evidence="4">
    <location>
        <position position="42"/>
    </location>
</feature>